<comment type="caution">
    <text evidence="3">The sequence shown here is derived from an EMBL/GenBank/DDBJ whole genome shotgun (WGS) entry which is preliminary data.</text>
</comment>
<dbReference type="PANTHER" id="PTHR21859:SF12">
    <property type="entry name" value="SPERMATOGENESIS-ASSOCIATED PROTEIN 31D1"/>
    <property type="match status" value="1"/>
</dbReference>
<proteinExistence type="inferred from homology"/>
<evidence type="ECO:0000313" key="4">
    <source>
        <dbReference type="Proteomes" id="UP000585614"/>
    </source>
</evidence>
<feature type="region of interest" description="Disordered" evidence="2">
    <location>
        <begin position="1"/>
        <end position="22"/>
    </location>
</feature>
<feature type="region of interest" description="Disordered" evidence="2">
    <location>
        <begin position="74"/>
        <end position="202"/>
    </location>
</feature>
<accession>A0A7J8AEY7</accession>
<sequence length="202" mass="22463">MNEARGQPSDMSDASDSLTDKGSWTHAHCVSTVDVGPSQGLPVHVEDRGISVEQQQEPRGPRRVFRWCRKKVLRQAGKRVSPQGTTSKWLGGGDRGLGTSQSRWKNVPTQDLALEEVLGSKSSQTTSQKGQSAPERPFRKQMRRLFPCLHPDREGKKHEHPQEAGSPVSRAQSRGPDPGRDALPGTTRDKRVRRGLGRYLRE</sequence>
<dbReference type="EMBL" id="JACAGC010000002">
    <property type="protein sequence ID" value="KAF6384941.1"/>
    <property type="molecule type" value="Genomic_DNA"/>
</dbReference>
<feature type="compositionally biased region" description="Polar residues" evidence="2">
    <location>
        <begin position="9"/>
        <end position="22"/>
    </location>
</feature>
<evidence type="ECO:0000313" key="3">
    <source>
        <dbReference type="EMBL" id="KAF6384941.1"/>
    </source>
</evidence>
<dbReference type="PANTHER" id="PTHR21859">
    <property type="entry name" value="ACROSOME-SPECIFIC PROTEIN"/>
    <property type="match status" value="1"/>
</dbReference>
<evidence type="ECO:0000256" key="1">
    <source>
        <dbReference type="ARBA" id="ARBA00035009"/>
    </source>
</evidence>
<gene>
    <name evidence="3" type="ORF">mRhiFer1_008802</name>
</gene>
<dbReference type="AlphaFoldDB" id="A0A7J8AEY7"/>
<name>A0A7J8AEY7_RHIFE</name>
<organism evidence="3 4">
    <name type="scientific">Rhinolophus ferrumequinum</name>
    <name type="common">Greater horseshoe bat</name>
    <dbReference type="NCBI Taxonomy" id="59479"/>
    <lineage>
        <taxon>Eukaryota</taxon>
        <taxon>Metazoa</taxon>
        <taxon>Chordata</taxon>
        <taxon>Craniata</taxon>
        <taxon>Vertebrata</taxon>
        <taxon>Euteleostomi</taxon>
        <taxon>Mammalia</taxon>
        <taxon>Eutheria</taxon>
        <taxon>Laurasiatheria</taxon>
        <taxon>Chiroptera</taxon>
        <taxon>Yinpterochiroptera</taxon>
        <taxon>Rhinolophoidea</taxon>
        <taxon>Rhinolophidae</taxon>
        <taxon>Rhinolophinae</taxon>
        <taxon>Rhinolophus</taxon>
    </lineage>
</organism>
<dbReference type="Proteomes" id="UP000585614">
    <property type="component" value="Unassembled WGS sequence"/>
</dbReference>
<feature type="compositionally biased region" description="Basic and acidic residues" evidence="2">
    <location>
        <begin position="150"/>
        <end position="162"/>
    </location>
</feature>
<feature type="compositionally biased region" description="Polar residues" evidence="2">
    <location>
        <begin position="98"/>
        <end position="109"/>
    </location>
</feature>
<evidence type="ECO:0000256" key="2">
    <source>
        <dbReference type="SAM" id="MobiDB-lite"/>
    </source>
</evidence>
<reference evidence="3 4" key="1">
    <citation type="journal article" date="2020" name="Nature">
        <title>Six reference-quality genomes reveal evolution of bat adaptations.</title>
        <authorList>
            <person name="Jebb D."/>
            <person name="Huang Z."/>
            <person name="Pippel M."/>
            <person name="Hughes G.M."/>
            <person name="Lavrichenko K."/>
            <person name="Devanna P."/>
            <person name="Winkler S."/>
            <person name="Jermiin L.S."/>
            <person name="Skirmuntt E.C."/>
            <person name="Katzourakis A."/>
            <person name="Burkitt-Gray L."/>
            <person name="Ray D.A."/>
            <person name="Sullivan K.A.M."/>
            <person name="Roscito J.G."/>
            <person name="Kirilenko B.M."/>
            <person name="Davalos L.M."/>
            <person name="Corthals A.P."/>
            <person name="Power M.L."/>
            <person name="Jones G."/>
            <person name="Ransome R.D."/>
            <person name="Dechmann D.K.N."/>
            <person name="Locatelli A.G."/>
            <person name="Puechmaille S.J."/>
            <person name="Fedrigo O."/>
            <person name="Jarvis E.D."/>
            <person name="Hiller M."/>
            <person name="Vernes S.C."/>
            <person name="Myers E.W."/>
            <person name="Teeling E.C."/>
        </authorList>
    </citation>
    <scope>NUCLEOTIDE SEQUENCE [LARGE SCALE GENOMIC DNA]</scope>
    <source>
        <strain evidence="3">MRhiFer1</strain>
        <tissue evidence="3">Lung</tissue>
    </source>
</reference>
<feature type="compositionally biased region" description="Low complexity" evidence="2">
    <location>
        <begin position="119"/>
        <end position="132"/>
    </location>
</feature>
<protein>
    <submittedName>
        <fullName evidence="3">Uncharacterized protein</fullName>
    </submittedName>
</protein>
<comment type="similarity">
    <text evidence="1">Belongs to the SPATA31 family.</text>
</comment>